<feature type="binding site" evidence="5">
    <location>
        <position position="260"/>
    </location>
    <ligand>
        <name>Zn(2+)</name>
        <dbReference type="ChEBI" id="CHEBI:29105"/>
    </ligand>
</feature>
<proteinExistence type="inferred from homology"/>
<dbReference type="GO" id="GO:0005634">
    <property type="term" value="C:nucleus"/>
    <property type="evidence" value="ECO:0007669"/>
    <property type="project" value="TreeGrafter"/>
</dbReference>
<gene>
    <name evidence="8" type="ORF">KASA_0Q02244G</name>
</gene>
<evidence type="ECO:0000313" key="9">
    <source>
        <dbReference type="Proteomes" id="UP000196158"/>
    </source>
</evidence>
<dbReference type="OrthoDB" id="2919105at2759"/>
<feature type="active site" description="Proton acceptor" evidence="5">
    <location>
        <position position="249"/>
    </location>
</feature>
<reference evidence="8 9" key="1">
    <citation type="submission" date="2017-04" db="EMBL/GenBank/DDBJ databases">
        <authorList>
            <person name="Afonso C.L."/>
            <person name="Miller P.J."/>
            <person name="Scott M.A."/>
            <person name="Spackman E."/>
            <person name="Goraichik I."/>
            <person name="Dimitrov K.M."/>
            <person name="Suarez D.L."/>
            <person name="Swayne D.E."/>
        </authorList>
    </citation>
    <scope>NUCLEOTIDE SEQUENCE [LARGE SCALE GENOMIC DNA]</scope>
</reference>
<feature type="compositionally biased region" description="Basic and acidic residues" evidence="6">
    <location>
        <begin position="480"/>
        <end position="489"/>
    </location>
</feature>
<dbReference type="PANTHER" id="PTHR11085:SF8">
    <property type="entry name" value="NAD-DEPENDENT HISTONE DEACETYLASE HST3"/>
    <property type="match status" value="1"/>
</dbReference>
<evidence type="ECO:0000256" key="4">
    <source>
        <dbReference type="ARBA" id="ARBA00023027"/>
    </source>
</evidence>
<dbReference type="PROSITE" id="PS50305">
    <property type="entry name" value="SIRTUIN"/>
    <property type="match status" value="1"/>
</dbReference>
<dbReference type="EMBL" id="FXLY01000002">
    <property type="protein sequence ID" value="SMN17855.1"/>
    <property type="molecule type" value="Genomic_DNA"/>
</dbReference>
<dbReference type="InterPro" id="IPR050134">
    <property type="entry name" value="NAD-dep_sirtuin_deacylases"/>
</dbReference>
<feature type="binding site" evidence="5">
    <location>
        <position position="285"/>
    </location>
    <ligand>
        <name>Zn(2+)</name>
        <dbReference type="ChEBI" id="CHEBI:29105"/>
    </ligand>
</feature>
<evidence type="ECO:0000313" key="8">
    <source>
        <dbReference type="EMBL" id="SMN17855.1"/>
    </source>
</evidence>
<feature type="domain" description="Deacetylase sirtuin-type" evidence="7">
    <location>
        <begin position="79"/>
        <end position="431"/>
    </location>
</feature>
<feature type="binding site" evidence="5">
    <location>
        <position position="282"/>
    </location>
    <ligand>
        <name>Zn(2+)</name>
        <dbReference type="ChEBI" id="CHEBI:29105"/>
    </ligand>
</feature>
<evidence type="ECO:0000256" key="3">
    <source>
        <dbReference type="ARBA" id="ARBA00022679"/>
    </source>
</evidence>
<dbReference type="Gene3D" id="3.40.50.1220">
    <property type="entry name" value="TPP-binding domain"/>
    <property type="match status" value="1"/>
</dbReference>
<feature type="region of interest" description="Disordered" evidence="6">
    <location>
        <begin position="29"/>
        <end position="67"/>
    </location>
</feature>
<dbReference type="STRING" id="1789683.A0A1X7QWM8"/>
<organism evidence="8 9">
    <name type="scientific">Maudiozyma saulgeensis</name>
    <dbReference type="NCBI Taxonomy" id="1789683"/>
    <lineage>
        <taxon>Eukaryota</taxon>
        <taxon>Fungi</taxon>
        <taxon>Dikarya</taxon>
        <taxon>Ascomycota</taxon>
        <taxon>Saccharomycotina</taxon>
        <taxon>Saccharomycetes</taxon>
        <taxon>Saccharomycetales</taxon>
        <taxon>Saccharomycetaceae</taxon>
        <taxon>Maudiozyma</taxon>
    </lineage>
</organism>
<dbReference type="PANTHER" id="PTHR11085">
    <property type="entry name" value="NAD-DEPENDENT PROTEIN DEACYLASE SIRTUIN-5, MITOCHONDRIAL-RELATED"/>
    <property type="match status" value="1"/>
</dbReference>
<dbReference type="GO" id="GO:0046872">
    <property type="term" value="F:metal ion binding"/>
    <property type="evidence" value="ECO:0007669"/>
    <property type="project" value="UniProtKB-KW"/>
</dbReference>
<dbReference type="Pfam" id="PF02146">
    <property type="entry name" value="SIR2"/>
    <property type="match status" value="2"/>
</dbReference>
<dbReference type="InterPro" id="IPR029035">
    <property type="entry name" value="DHS-like_NAD/FAD-binding_dom"/>
</dbReference>
<keyword evidence="5" id="KW-0862">Zinc</keyword>
<keyword evidence="3" id="KW-0808">Transferase</keyword>
<dbReference type="InterPro" id="IPR003000">
    <property type="entry name" value="Sirtuin"/>
</dbReference>
<dbReference type="Gene3D" id="3.30.1600.10">
    <property type="entry name" value="SIR2/SIRT2 'Small Domain"/>
    <property type="match status" value="1"/>
</dbReference>
<dbReference type="SUPFAM" id="SSF52467">
    <property type="entry name" value="DHS-like NAD/FAD-binding domain"/>
    <property type="match status" value="1"/>
</dbReference>
<comment type="similarity">
    <text evidence="1">Belongs to the sirtuin family. Class I subfamily.</text>
</comment>
<evidence type="ECO:0000256" key="6">
    <source>
        <dbReference type="SAM" id="MobiDB-lite"/>
    </source>
</evidence>
<protein>
    <submittedName>
        <fullName evidence="8">Similar to Saccharomyces cerevisiae YOR025W HST3 Member of the Sir2 family of NAD(+)-dependent protein deacetylases</fullName>
    </submittedName>
</protein>
<evidence type="ECO:0000256" key="1">
    <source>
        <dbReference type="ARBA" id="ARBA00006924"/>
    </source>
</evidence>
<feature type="compositionally biased region" description="Polar residues" evidence="6">
    <location>
        <begin position="57"/>
        <end position="67"/>
    </location>
</feature>
<evidence type="ECO:0000259" key="7">
    <source>
        <dbReference type="PROSITE" id="PS50305"/>
    </source>
</evidence>
<feature type="binding site" evidence="5">
    <location>
        <position position="257"/>
    </location>
    <ligand>
        <name>Zn(2+)</name>
        <dbReference type="ChEBI" id="CHEBI:29105"/>
    </ligand>
</feature>
<feature type="region of interest" description="Disordered" evidence="6">
    <location>
        <begin position="433"/>
        <end position="504"/>
    </location>
</feature>
<evidence type="ECO:0000256" key="5">
    <source>
        <dbReference type="PROSITE-ProRule" id="PRU00236"/>
    </source>
</evidence>
<keyword evidence="9" id="KW-1185">Reference proteome</keyword>
<sequence length="547" mass="62188">MSRRVKLEHKQIKLLTSDQRAASFDEEALSMNKIRKNTDKKSDTSSAKNVPSKAARSKSTNNITSESLQTKKLHHILQLNSEDETILNINKALSKSRKVLVLTGAGISCNAGIPDFRSSDGLYNLVKKEHPNVSLGSGKEMFDISLFRDELKISVWATFMEKLYSSCKLAKPTKTHKFIAHLKDRGRLLRCYTQNIDGLEETLGLELSSEQPEEDFLKREDLQRTLIRSNSCTSFSNAKWKNYDVVQLHGDLNKLSCTRCFHVFNWNRYWARSFRRGELPVCPHCEAIQLRRSEQGKRVIDHNGMLRPNIVLYGENHPSGDIISQGLNLDILRGKPDFFIIMGTSLKVDGVKKVVKQVSKQVHERGGLVILINKSSVGDSTWNGCIDYQIWEDCDKWVTFLNNQEPDFFKSQKEVDKLRQLKREASELRKKKLLEKRKQQEQQSLSTPPTTPTRGEKLLKISQSGLSDSSSSSEGEGEEKDLIKHESLRSLKRKLLPPSSSKSAVKKAKLQLKEAIVSDSESDDDQVLKLKAEMYFKKENTTLTTTS</sequence>
<dbReference type="Proteomes" id="UP000196158">
    <property type="component" value="Unassembled WGS sequence"/>
</dbReference>
<dbReference type="InterPro" id="IPR026591">
    <property type="entry name" value="Sirtuin_cat_small_dom_sf"/>
</dbReference>
<keyword evidence="4" id="KW-0520">NAD</keyword>
<accession>A0A1X7QWM8</accession>
<evidence type="ECO:0000256" key="2">
    <source>
        <dbReference type="ARBA" id="ARBA00022491"/>
    </source>
</evidence>
<dbReference type="GO" id="GO:0070403">
    <property type="term" value="F:NAD+ binding"/>
    <property type="evidence" value="ECO:0007669"/>
    <property type="project" value="InterPro"/>
</dbReference>
<dbReference type="GO" id="GO:0017136">
    <property type="term" value="F:histone deacetylase activity, NAD-dependent"/>
    <property type="evidence" value="ECO:0007669"/>
    <property type="project" value="TreeGrafter"/>
</dbReference>
<dbReference type="InterPro" id="IPR026590">
    <property type="entry name" value="Ssirtuin_cat_dom"/>
</dbReference>
<keyword evidence="5" id="KW-0479">Metal-binding</keyword>
<name>A0A1X7QWM8_9SACH</name>
<dbReference type="AlphaFoldDB" id="A0A1X7QWM8"/>
<keyword evidence="2" id="KW-0678">Repressor</keyword>
<feature type="compositionally biased region" description="Low complexity" evidence="6">
    <location>
        <begin position="462"/>
        <end position="474"/>
    </location>
</feature>